<protein>
    <submittedName>
        <fullName evidence="5">Uncharacterized protein</fullName>
    </submittedName>
</protein>
<keyword evidence="1 4" id="KW-0732">Signal</keyword>
<accession>A0AAW1D138</accession>
<dbReference type="PANTHER" id="PTHR11008:SF32">
    <property type="entry name" value="CIRCADIAN CLOCK-CONTROLLED PROTEIN DAYWAKE-RELATED"/>
    <property type="match status" value="1"/>
</dbReference>
<dbReference type="Gene3D" id="3.15.10.30">
    <property type="entry name" value="Haemolymph juvenile hormone binding protein"/>
    <property type="match status" value="1"/>
</dbReference>
<feature type="chain" id="PRO_5043598115" evidence="4">
    <location>
        <begin position="28"/>
        <end position="255"/>
    </location>
</feature>
<dbReference type="GO" id="GO:0007623">
    <property type="term" value="P:circadian rhythm"/>
    <property type="evidence" value="ECO:0007669"/>
    <property type="project" value="UniProtKB-ARBA"/>
</dbReference>
<evidence type="ECO:0000256" key="4">
    <source>
        <dbReference type="SAM" id="SignalP"/>
    </source>
</evidence>
<name>A0AAW1D138_9HEMI</name>
<keyword evidence="2" id="KW-0090">Biological rhythms</keyword>
<gene>
    <name evidence="5" type="ORF">O3M35_010999</name>
</gene>
<evidence type="ECO:0000313" key="5">
    <source>
        <dbReference type="EMBL" id="KAK9504733.1"/>
    </source>
</evidence>
<dbReference type="InterPro" id="IPR038606">
    <property type="entry name" value="To_sf"/>
</dbReference>
<keyword evidence="6" id="KW-1185">Reference proteome</keyword>
<dbReference type="AlphaFoldDB" id="A0AAW1D138"/>
<proteinExistence type="inferred from homology"/>
<organism evidence="5 6">
    <name type="scientific">Rhynocoris fuscipes</name>
    <dbReference type="NCBI Taxonomy" id="488301"/>
    <lineage>
        <taxon>Eukaryota</taxon>
        <taxon>Metazoa</taxon>
        <taxon>Ecdysozoa</taxon>
        <taxon>Arthropoda</taxon>
        <taxon>Hexapoda</taxon>
        <taxon>Insecta</taxon>
        <taxon>Pterygota</taxon>
        <taxon>Neoptera</taxon>
        <taxon>Paraneoptera</taxon>
        <taxon>Hemiptera</taxon>
        <taxon>Heteroptera</taxon>
        <taxon>Panheteroptera</taxon>
        <taxon>Cimicomorpha</taxon>
        <taxon>Reduviidae</taxon>
        <taxon>Harpactorinae</taxon>
        <taxon>Harpactorini</taxon>
        <taxon>Rhynocoris</taxon>
    </lineage>
</organism>
<dbReference type="PANTHER" id="PTHR11008">
    <property type="entry name" value="PROTEIN TAKEOUT-LIKE PROTEIN"/>
    <property type="match status" value="1"/>
</dbReference>
<evidence type="ECO:0000256" key="1">
    <source>
        <dbReference type="ARBA" id="ARBA00022729"/>
    </source>
</evidence>
<comment type="similarity">
    <text evidence="3">Belongs to the TO family.</text>
</comment>
<sequence length="255" mass="28927">MSRADCYTLIICSLLFAVNIFTDETEASKLPKTWKTCKKSDPKMNECLKGAINDAIHELTLASNPSLGVPIMDPLRLNTLIINQGTGPVSIDLKFTDLDVIGMKTFEVTNVKNDWKLLELEGRWNSLYALDGHYKISGKVLVLPINGEGHCRIDYEKFRVKVQIKMKEVSRKGKQYYEITNFHIDFDVDKVHLNFENLFNGDKALGDNMNLFLNENWREIFNEIKPAISAGFGSAFKEIGNRIFSKITIDEVSPA</sequence>
<dbReference type="Pfam" id="PF06585">
    <property type="entry name" value="JHBP"/>
    <property type="match status" value="1"/>
</dbReference>
<comment type="caution">
    <text evidence="5">The sequence shown here is derived from an EMBL/GenBank/DDBJ whole genome shotgun (WGS) entry which is preliminary data.</text>
</comment>
<reference evidence="5 6" key="1">
    <citation type="submission" date="2022-12" db="EMBL/GenBank/DDBJ databases">
        <title>Chromosome-level genome assembly of true bugs.</title>
        <authorList>
            <person name="Ma L."/>
            <person name="Li H."/>
        </authorList>
    </citation>
    <scope>NUCLEOTIDE SEQUENCE [LARGE SCALE GENOMIC DNA]</scope>
    <source>
        <strain evidence="5">Lab_2022b</strain>
    </source>
</reference>
<dbReference type="Proteomes" id="UP001461498">
    <property type="component" value="Unassembled WGS sequence"/>
</dbReference>
<dbReference type="EMBL" id="JAPXFL010000007">
    <property type="protein sequence ID" value="KAK9504733.1"/>
    <property type="molecule type" value="Genomic_DNA"/>
</dbReference>
<dbReference type="SMART" id="SM00700">
    <property type="entry name" value="JHBP"/>
    <property type="match status" value="1"/>
</dbReference>
<evidence type="ECO:0000313" key="6">
    <source>
        <dbReference type="Proteomes" id="UP001461498"/>
    </source>
</evidence>
<evidence type="ECO:0000256" key="2">
    <source>
        <dbReference type="ARBA" id="ARBA00023108"/>
    </source>
</evidence>
<evidence type="ECO:0000256" key="3">
    <source>
        <dbReference type="ARBA" id="ARBA00060902"/>
    </source>
</evidence>
<dbReference type="InterPro" id="IPR010562">
    <property type="entry name" value="Haemolymph_juvenile_hormone-bd"/>
</dbReference>
<feature type="signal peptide" evidence="4">
    <location>
        <begin position="1"/>
        <end position="27"/>
    </location>
</feature>
<dbReference type="GO" id="GO:0005615">
    <property type="term" value="C:extracellular space"/>
    <property type="evidence" value="ECO:0007669"/>
    <property type="project" value="TreeGrafter"/>
</dbReference>
<dbReference type="FunFam" id="3.15.10.30:FF:000001">
    <property type="entry name" value="Takeout-like protein 1"/>
    <property type="match status" value="1"/>
</dbReference>